<dbReference type="STRING" id="155974.SAMN04487818_102281"/>
<keyword evidence="3" id="KW-1185">Reference proteome</keyword>
<proteinExistence type="predicted"/>
<organism evidence="2 3">
    <name type="scientific">Actinokineospora terrae</name>
    <dbReference type="NCBI Taxonomy" id="155974"/>
    <lineage>
        <taxon>Bacteria</taxon>
        <taxon>Bacillati</taxon>
        <taxon>Actinomycetota</taxon>
        <taxon>Actinomycetes</taxon>
        <taxon>Pseudonocardiales</taxon>
        <taxon>Pseudonocardiaceae</taxon>
        <taxon>Actinokineospora</taxon>
    </lineage>
</organism>
<gene>
    <name evidence="2" type="ORF">SAMN04487818_102281</name>
</gene>
<sequence>MSEITSRQAGTAPGEPARSTDSAARTTTGNSESKNGRTAKAPEVAQNRTDSPGTPAKPEKASAEHPLRPAPAAGERSSPQGKTKHGIPDVVVRLSGDTGADSPPGSRGYPQSSARFEAYKADKRREMSPPLVQDPNLAETVSGLYRHGARIGSGSSAAAVRHERQTGEKVGEKLHSIKAQNEIRSIEKWLRNNPTASASDRAAAVNVVLDMKNALRDV</sequence>
<protein>
    <submittedName>
        <fullName evidence="2">Uncharacterized protein</fullName>
    </submittedName>
</protein>
<dbReference type="Proteomes" id="UP000199051">
    <property type="component" value="Unassembled WGS sequence"/>
</dbReference>
<feature type="compositionally biased region" description="Basic and acidic residues" evidence="1">
    <location>
        <begin position="57"/>
        <end position="67"/>
    </location>
</feature>
<evidence type="ECO:0000313" key="2">
    <source>
        <dbReference type="EMBL" id="SER25930.1"/>
    </source>
</evidence>
<feature type="region of interest" description="Disordered" evidence="1">
    <location>
        <begin position="152"/>
        <end position="172"/>
    </location>
</feature>
<evidence type="ECO:0000313" key="3">
    <source>
        <dbReference type="Proteomes" id="UP000199051"/>
    </source>
</evidence>
<evidence type="ECO:0000256" key="1">
    <source>
        <dbReference type="SAM" id="MobiDB-lite"/>
    </source>
</evidence>
<feature type="region of interest" description="Disordered" evidence="1">
    <location>
        <begin position="1"/>
        <end position="117"/>
    </location>
</feature>
<dbReference type="AlphaFoldDB" id="A0A1H9MQE0"/>
<accession>A0A1H9MQE0</accession>
<feature type="compositionally biased region" description="Basic and acidic residues" evidence="1">
    <location>
        <begin position="160"/>
        <end position="172"/>
    </location>
</feature>
<reference evidence="3" key="1">
    <citation type="submission" date="2016-10" db="EMBL/GenBank/DDBJ databases">
        <authorList>
            <person name="Varghese N."/>
            <person name="Submissions S."/>
        </authorList>
    </citation>
    <scope>NUCLEOTIDE SEQUENCE [LARGE SCALE GENOMIC DNA]</scope>
    <source>
        <strain evidence="3">DSM 44260</strain>
    </source>
</reference>
<name>A0A1H9MQE0_9PSEU</name>
<dbReference type="EMBL" id="FOGI01000002">
    <property type="protein sequence ID" value="SER25930.1"/>
    <property type="molecule type" value="Genomic_DNA"/>
</dbReference>
<feature type="compositionally biased region" description="Low complexity" evidence="1">
    <location>
        <begin position="17"/>
        <end position="28"/>
    </location>
</feature>
<dbReference type="RefSeq" id="WP_143073356.1">
    <property type="nucleotide sequence ID" value="NZ_FOGI01000002.1"/>
</dbReference>